<accession>A0AAV4VN28</accession>
<evidence type="ECO:0000313" key="3">
    <source>
        <dbReference type="Proteomes" id="UP001054945"/>
    </source>
</evidence>
<dbReference type="AlphaFoldDB" id="A0AAV4VN28"/>
<feature type="compositionally biased region" description="Basic and acidic residues" evidence="1">
    <location>
        <begin position="25"/>
        <end position="34"/>
    </location>
</feature>
<comment type="caution">
    <text evidence="2">The sequence shown here is derived from an EMBL/GenBank/DDBJ whole genome shotgun (WGS) entry which is preliminary data.</text>
</comment>
<gene>
    <name evidence="2" type="ORF">CEXT_19951</name>
</gene>
<dbReference type="Proteomes" id="UP001054945">
    <property type="component" value="Unassembled WGS sequence"/>
</dbReference>
<keyword evidence="3" id="KW-1185">Reference proteome</keyword>
<sequence>MSAINGNYHRTESSRTGKRYAGSNERLERGKSEPSLDCEMDQGQLQPTSALCSQLNPNFPSRFNFRSSVYFGEERCRVKISLAQLTETATEQRILRTGKGRPALMRA</sequence>
<evidence type="ECO:0000256" key="1">
    <source>
        <dbReference type="SAM" id="MobiDB-lite"/>
    </source>
</evidence>
<evidence type="ECO:0000313" key="2">
    <source>
        <dbReference type="EMBL" id="GIY70893.1"/>
    </source>
</evidence>
<protein>
    <submittedName>
        <fullName evidence="2">Uncharacterized protein</fullName>
    </submittedName>
</protein>
<name>A0AAV4VN28_CAEEX</name>
<organism evidence="2 3">
    <name type="scientific">Caerostris extrusa</name>
    <name type="common">Bark spider</name>
    <name type="synonym">Caerostris bankana</name>
    <dbReference type="NCBI Taxonomy" id="172846"/>
    <lineage>
        <taxon>Eukaryota</taxon>
        <taxon>Metazoa</taxon>
        <taxon>Ecdysozoa</taxon>
        <taxon>Arthropoda</taxon>
        <taxon>Chelicerata</taxon>
        <taxon>Arachnida</taxon>
        <taxon>Araneae</taxon>
        <taxon>Araneomorphae</taxon>
        <taxon>Entelegynae</taxon>
        <taxon>Araneoidea</taxon>
        <taxon>Araneidae</taxon>
        <taxon>Caerostris</taxon>
    </lineage>
</organism>
<dbReference type="EMBL" id="BPLR01014732">
    <property type="protein sequence ID" value="GIY70893.1"/>
    <property type="molecule type" value="Genomic_DNA"/>
</dbReference>
<feature type="region of interest" description="Disordered" evidence="1">
    <location>
        <begin position="1"/>
        <end position="42"/>
    </location>
</feature>
<reference evidence="2 3" key="1">
    <citation type="submission" date="2021-06" db="EMBL/GenBank/DDBJ databases">
        <title>Caerostris extrusa draft genome.</title>
        <authorList>
            <person name="Kono N."/>
            <person name="Arakawa K."/>
        </authorList>
    </citation>
    <scope>NUCLEOTIDE SEQUENCE [LARGE SCALE GENOMIC DNA]</scope>
</reference>
<proteinExistence type="predicted"/>